<dbReference type="PANTHER" id="PTHR31284:SF10">
    <property type="entry name" value="ACID PHOSPHATASE-LIKE PROTEIN"/>
    <property type="match status" value="1"/>
</dbReference>
<dbReference type="Gene3D" id="3.40.50.1000">
    <property type="entry name" value="HAD superfamily/HAD-like"/>
    <property type="match status" value="1"/>
</dbReference>
<proteinExistence type="predicted"/>
<dbReference type="InterPro" id="IPR023214">
    <property type="entry name" value="HAD_sf"/>
</dbReference>
<reference evidence="3" key="1">
    <citation type="submission" date="2017-07" db="EMBL/GenBank/DDBJ databases">
        <title>Taro Niue Genome Assembly and Annotation.</title>
        <authorList>
            <person name="Atibalentja N."/>
            <person name="Keating K."/>
            <person name="Fields C.J."/>
        </authorList>
    </citation>
    <scope>NUCLEOTIDE SEQUENCE</scope>
    <source>
        <strain evidence="3">Niue_2</strain>
        <tissue evidence="3">Leaf</tissue>
    </source>
</reference>
<dbReference type="PANTHER" id="PTHR31284">
    <property type="entry name" value="ACID PHOSPHATASE-LIKE PROTEIN"/>
    <property type="match status" value="1"/>
</dbReference>
<evidence type="ECO:0000256" key="1">
    <source>
        <dbReference type="ARBA" id="ARBA00022729"/>
    </source>
</evidence>
<sequence length="307" mass="34348">MVLENQKCAVAVDSFSGEEVERPVNFRLSVSTNEDGASHTVSFQSRDLHRHSHQLEPDDALDFSPNADRDRDPDHTQQYIRSGRKGTANPVRSQTFLSLLAPAARSQTFLQLFPHGWVADGDGDGDGDGLFCKSWKFSVETNDVGVWLTIPSRCLGYVREYMTGPRYGADCSVVAGDAFDFAQTVAALRDGEDGKNARVFDVDETLLSNLPYYEVNGFGSRLFNETSFDEWVDEAIAPTIPASLKFYQLLQQLGFKLVLLTGRSEHQRNATEKNLLFSGYRDWEMLILRGPSDQGKSVILYKSEKRA</sequence>
<keyword evidence="4" id="KW-1185">Reference proteome</keyword>
<protein>
    <recommendedName>
        <fullName evidence="5">Acid phosphatase 1</fullName>
    </recommendedName>
</protein>
<accession>A0A843V353</accession>
<dbReference type="AlphaFoldDB" id="A0A843V353"/>
<dbReference type="InterPro" id="IPR005519">
    <property type="entry name" value="Acid_phosphat_B-like"/>
</dbReference>
<gene>
    <name evidence="3" type="ORF">Taro_020796</name>
</gene>
<dbReference type="SUPFAM" id="SSF56784">
    <property type="entry name" value="HAD-like"/>
    <property type="match status" value="1"/>
</dbReference>
<dbReference type="InterPro" id="IPR036412">
    <property type="entry name" value="HAD-like_sf"/>
</dbReference>
<dbReference type="Pfam" id="PF03767">
    <property type="entry name" value="Acid_phosphat_B"/>
    <property type="match status" value="1"/>
</dbReference>
<dbReference type="OrthoDB" id="59415at2759"/>
<evidence type="ECO:0008006" key="5">
    <source>
        <dbReference type="Google" id="ProtNLM"/>
    </source>
</evidence>
<keyword evidence="1" id="KW-0732">Signal</keyword>
<dbReference type="Proteomes" id="UP000652761">
    <property type="component" value="Unassembled WGS sequence"/>
</dbReference>
<organism evidence="3 4">
    <name type="scientific">Colocasia esculenta</name>
    <name type="common">Wild taro</name>
    <name type="synonym">Arum esculentum</name>
    <dbReference type="NCBI Taxonomy" id="4460"/>
    <lineage>
        <taxon>Eukaryota</taxon>
        <taxon>Viridiplantae</taxon>
        <taxon>Streptophyta</taxon>
        <taxon>Embryophyta</taxon>
        <taxon>Tracheophyta</taxon>
        <taxon>Spermatophyta</taxon>
        <taxon>Magnoliopsida</taxon>
        <taxon>Liliopsida</taxon>
        <taxon>Araceae</taxon>
        <taxon>Aroideae</taxon>
        <taxon>Colocasieae</taxon>
        <taxon>Colocasia</taxon>
    </lineage>
</organism>
<comment type="caution">
    <text evidence="3">The sequence shown here is derived from an EMBL/GenBank/DDBJ whole genome shotgun (WGS) entry which is preliminary data.</text>
</comment>
<evidence type="ECO:0000313" key="3">
    <source>
        <dbReference type="EMBL" id="MQL88240.1"/>
    </source>
</evidence>
<dbReference type="EMBL" id="NMUH01001041">
    <property type="protein sequence ID" value="MQL88240.1"/>
    <property type="molecule type" value="Genomic_DNA"/>
</dbReference>
<feature type="region of interest" description="Disordered" evidence="2">
    <location>
        <begin position="56"/>
        <end position="89"/>
    </location>
</feature>
<evidence type="ECO:0000256" key="2">
    <source>
        <dbReference type="SAM" id="MobiDB-lite"/>
    </source>
</evidence>
<name>A0A843V353_COLES</name>
<evidence type="ECO:0000313" key="4">
    <source>
        <dbReference type="Proteomes" id="UP000652761"/>
    </source>
</evidence>